<dbReference type="GO" id="GO:0097367">
    <property type="term" value="F:carbohydrate derivative binding"/>
    <property type="evidence" value="ECO:0007669"/>
    <property type="project" value="InterPro"/>
</dbReference>
<comment type="caution">
    <text evidence="10">The sequence shown here is derived from an EMBL/GenBank/DDBJ whole genome shotgun (WGS) entry which is preliminary data.</text>
</comment>
<dbReference type="NCBIfam" id="TIGR00393">
    <property type="entry name" value="kpsF"/>
    <property type="match status" value="1"/>
</dbReference>
<keyword evidence="5" id="KW-0862">Zinc</keyword>
<dbReference type="OrthoDB" id="9762536at2"/>
<gene>
    <name evidence="10" type="ORF">NJLHNGOC_02695</name>
</gene>
<dbReference type="Proteomes" id="UP000252680">
    <property type="component" value="Unassembled WGS sequence"/>
</dbReference>
<dbReference type="CDD" id="cd05014">
    <property type="entry name" value="SIS_Kpsf"/>
    <property type="match status" value="1"/>
</dbReference>
<dbReference type="PANTHER" id="PTHR42745:SF1">
    <property type="entry name" value="ARABINOSE 5-PHOSPHATE ISOMERASE KDSD"/>
    <property type="match status" value="1"/>
</dbReference>
<dbReference type="FunFam" id="3.40.50.10490:FF:000011">
    <property type="entry name" value="Arabinose 5-phosphate isomerase"/>
    <property type="match status" value="1"/>
</dbReference>
<dbReference type="InterPro" id="IPR050986">
    <property type="entry name" value="GutQ/KpsF_isomerases"/>
</dbReference>
<feature type="site" description="Catalytically relevant" evidence="6">
    <location>
        <position position="85"/>
    </location>
</feature>
<keyword evidence="2" id="KW-0677">Repeat</keyword>
<dbReference type="Pfam" id="PF00571">
    <property type="entry name" value="CBS"/>
    <property type="match status" value="2"/>
</dbReference>
<dbReference type="SMART" id="SM00116">
    <property type="entry name" value="CBS"/>
    <property type="match status" value="2"/>
</dbReference>
<dbReference type="InterPro" id="IPR046348">
    <property type="entry name" value="SIS_dom_sf"/>
</dbReference>
<evidence type="ECO:0000256" key="4">
    <source>
        <dbReference type="PIRNR" id="PIRNR004692"/>
    </source>
</evidence>
<name>A0A365Z0I1_9PROT</name>
<dbReference type="InterPro" id="IPR046342">
    <property type="entry name" value="CBS_dom_sf"/>
</dbReference>
<dbReference type="Pfam" id="PF01380">
    <property type="entry name" value="SIS"/>
    <property type="match status" value="1"/>
</dbReference>
<dbReference type="GO" id="GO:0046872">
    <property type="term" value="F:metal ion binding"/>
    <property type="evidence" value="ECO:0007669"/>
    <property type="project" value="UniProtKB-KW"/>
</dbReference>
<keyword evidence="10" id="KW-0413">Isomerase</keyword>
<evidence type="ECO:0000259" key="8">
    <source>
        <dbReference type="PROSITE" id="PS51371"/>
    </source>
</evidence>
<dbReference type="EMBL" id="QEXL01000002">
    <property type="protein sequence ID" value="RBM09284.1"/>
    <property type="molecule type" value="Genomic_DNA"/>
</dbReference>
<dbReference type="InterPro" id="IPR000644">
    <property type="entry name" value="CBS_dom"/>
</dbReference>
<evidence type="ECO:0000256" key="2">
    <source>
        <dbReference type="ARBA" id="ARBA00022737"/>
    </source>
</evidence>
<dbReference type="SUPFAM" id="SSF53697">
    <property type="entry name" value="SIS domain"/>
    <property type="match status" value="1"/>
</dbReference>
<dbReference type="PROSITE" id="PS51371">
    <property type="entry name" value="CBS"/>
    <property type="match status" value="2"/>
</dbReference>
<feature type="domain" description="SIS" evidence="9">
    <location>
        <begin position="67"/>
        <end position="210"/>
    </location>
</feature>
<dbReference type="GO" id="GO:0019146">
    <property type="term" value="F:arabinose-5-phosphate isomerase activity"/>
    <property type="evidence" value="ECO:0007669"/>
    <property type="project" value="UniProtKB-ARBA"/>
</dbReference>
<dbReference type="CDD" id="cd04604">
    <property type="entry name" value="CBS_pair_SIS_assoc"/>
    <property type="match status" value="1"/>
</dbReference>
<evidence type="ECO:0000256" key="6">
    <source>
        <dbReference type="PIRSR" id="PIRSR004692-3"/>
    </source>
</evidence>
<dbReference type="Gene3D" id="3.10.580.10">
    <property type="entry name" value="CBS-domain"/>
    <property type="match status" value="1"/>
</dbReference>
<dbReference type="AlphaFoldDB" id="A0A365Z0I1"/>
<feature type="domain" description="CBS" evidence="8">
    <location>
        <begin position="300"/>
        <end position="354"/>
    </location>
</feature>
<comment type="similarity">
    <text evidence="1 4">Belongs to the SIS family. GutQ/KpsF subfamily.</text>
</comment>
<dbReference type="Gene3D" id="3.40.50.10490">
    <property type="entry name" value="Glucose-6-phosphate isomerase like protein, domain 1"/>
    <property type="match status" value="1"/>
</dbReference>
<protein>
    <submittedName>
        <fullName evidence="10">KpsF/GutQ family sugar-phosphate isomerase</fullName>
    </submittedName>
</protein>
<feature type="site" description="Catalytically relevant" evidence="6">
    <location>
        <position position="219"/>
    </location>
</feature>
<evidence type="ECO:0000313" key="10">
    <source>
        <dbReference type="EMBL" id="RBM09284.1"/>
    </source>
</evidence>
<feature type="site" description="Catalytically relevant" evidence="6">
    <location>
        <position position="178"/>
    </location>
</feature>
<proteinExistence type="inferred from homology"/>
<dbReference type="GO" id="GO:0005975">
    <property type="term" value="P:carbohydrate metabolic process"/>
    <property type="evidence" value="ECO:0007669"/>
    <property type="project" value="InterPro"/>
</dbReference>
<dbReference type="InterPro" id="IPR001347">
    <property type="entry name" value="SIS_dom"/>
</dbReference>
<evidence type="ECO:0000256" key="3">
    <source>
        <dbReference type="ARBA" id="ARBA00023122"/>
    </source>
</evidence>
<accession>A0A365Z0I1</accession>
<evidence type="ECO:0000256" key="5">
    <source>
        <dbReference type="PIRSR" id="PIRSR004692-2"/>
    </source>
</evidence>
<dbReference type="GO" id="GO:1901135">
    <property type="term" value="P:carbohydrate derivative metabolic process"/>
    <property type="evidence" value="ECO:0007669"/>
    <property type="project" value="InterPro"/>
</dbReference>
<feature type="domain" description="CBS" evidence="8">
    <location>
        <begin position="235"/>
        <end position="293"/>
    </location>
</feature>
<feature type="binding site" evidence="5">
    <location>
        <position position="108"/>
    </location>
    <ligand>
        <name>Zn(2+)</name>
        <dbReference type="ChEBI" id="CHEBI:29105"/>
    </ligand>
</feature>
<dbReference type="InterPro" id="IPR004800">
    <property type="entry name" value="KdsD/KpsF-type"/>
</dbReference>
<evidence type="ECO:0000259" key="9">
    <source>
        <dbReference type="PROSITE" id="PS51464"/>
    </source>
</evidence>
<keyword evidence="3 7" id="KW-0129">CBS domain</keyword>
<evidence type="ECO:0000256" key="7">
    <source>
        <dbReference type="PROSITE-ProRule" id="PRU00703"/>
    </source>
</evidence>
<evidence type="ECO:0000256" key="1">
    <source>
        <dbReference type="ARBA" id="ARBA00008165"/>
    </source>
</evidence>
<dbReference type="PROSITE" id="PS51464">
    <property type="entry name" value="SIS"/>
    <property type="match status" value="1"/>
</dbReference>
<dbReference type="PIRSF" id="PIRSF004692">
    <property type="entry name" value="KdsD_KpsF"/>
    <property type="match status" value="1"/>
</dbReference>
<sequence length="354" mass="36994">MTHSLPSLSNACPVTADQAAMIEGACKVLQTERNGLTLLMEALRQALGNTGDAAVAASGLGDAFIRTIEVLSTPARRVVVTGMGKSGHIGRKIQSTLASTGTPSIFVHPAEASHGDLGMLQPGDAILALSNSGETSELADIVSHARRFGLLLIAMTAHAESTLARAADISLVLPHAPEACPMGLAPTTSSTMQLALGDALAIVLLTRRGFGADDFGVFHPGGRLGAQLRSVRELMHTGPGMPLGAPDLPLRQVIMEMTRKAFGCMGVVGPDGALVGLITDGDLRRALEQDIDGTRAADIMNTNPQTIRPDALAVDALRIMNDRPRPITSLFVLDAEHHPIGILHIHDLLRAGVA</sequence>
<keyword evidence="11" id="KW-1185">Reference proteome</keyword>
<dbReference type="PANTHER" id="PTHR42745">
    <property type="match status" value="1"/>
</dbReference>
<evidence type="ECO:0000313" key="11">
    <source>
        <dbReference type="Proteomes" id="UP000252680"/>
    </source>
</evidence>
<dbReference type="InterPro" id="IPR035474">
    <property type="entry name" value="SIS_Kpsf"/>
</dbReference>
<reference evidence="10 11" key="1">
    <citation type="submission" date="2018-05" db="EMBL/GenBank/DDBJ databases">
        <title>Komagataeibacter cocois sp. nov., for a novel cellulose- producing strain isolated from coconut milk.</title>
        <authorList>
            <person name="Liu L."/>
            <person name="Wang Y."/>
            <person name="Liu S."/>
            <person name="Bi J."/>
            <person name="Chen H."/>
            <person name="Deng J."/>
            <person name="Zhang C."/>
            <person name="Hu Q."/>
            <person name="Li C."/>
        </authorList>
    </citation>
    <scope>NUCLEOTIDE SEQUENCE [LARGE SCALE GENOMIC DNA]</scope>
    <source>
        <strain evidence="10 11">WE7</strain>
    </source>
</reference>
<organism evidence="10 11">
    <name type="scientific">Novacetimonas cocois</name>
    <dbReference type="NCBI Taxonomy" id="1747507"/>
    <lineage>
        <taxon>Bacteria</taxon>
        <taxon>Pseudomonadati</taxon>
        <taxon>Pseudomonadota</taxon>
        <taxon>Alphaproteobacteria</taxon>
        <taxon>Acetobacterales</taxon>
        <taxon>Acetobacteraceae</taxon>
        <taxon>Novacetimonas</taxon>
    </lineage>
</organism>
<keyword evidence="5" id="KW-0479">Metal-binding</keyword>
<feature type="site" description="Catalytically relevant" evidence="6">
    <location>
        <position position="137"/>
    </location>
</feature>